<reference evidence="3 4" key="1">
    <citation type="submission" date="2016-07" db="EMBL/GenBank/DDBJ databases">
        <title>Draft genome of the white-rot fungus Obba rivulosa 3A-2.</title>
        <authorList>
            <consortium name="DOE Joint Genome Institute"/>
            <person name="Miettinen O."/>
            <person name="Riley R."/>
            <person name="Acob R."/>
            <person name="Barry K."/>
            <person name="Cullen D."/>
            <person name="De Vries R."/>
            <person name="Hainaut M."/>
            <person name="Hatakka A."/>
            <person name="Henrissat B."/>
            <person name="Hilden K."/>
            <person name="Kuo R."/>
            <person name="Labutti K."/>
            <person name="Lipzen A."/>
            <person name="Makela M.R."/>
            <person name="Sandor L."/>
            <person name="Spatafora J.W."/>
            <person name="Grigoriev I.V."/>
            <person name="Hibbett D.S."/>
        </authorList>
    </citation>
    <scope>NUCLEOTIDE SEQUENCE [LARGE SCALE GENOMIC DNA]</scope>
    <source>
        <strain evidence="3 4">3A-2</strain>
    </source>
</reference>
<keyword evidence="2" id="KW-0472">Membrane</keyword>
<proteinExistence type="predicted"/>
<evidence type="ECO:0000313" key="4">
    <source>
        <dbReference type="Proteomes" id="UP000250043"/>
    </source>
</evidence>
<accession>A0A8E2DE98</accession>
<dbReference type="Proteomes" id="UP000250043">
    <property type="component" value="Unassembled WGS sequence"/>
</dbReference>
<sequence>MQRLFIEGFPAHALATILLCVSVSGIILHLLHRYERRKLYLTAPPAYHSGAGDLLVPYEDEQGMLRRLAGMRFRLDRRTGAIVAEEVESGDEGDGMLMRAADMGAGAGAEGEAKREGHASWGSAVSGPAQVLPVDVPYEYEPFTPPPFTPPLIPHSPRA</sequence>
<keyword evidence="2" id="KW-1133">Transmembrane helix</keyword>
<name>A0A8E2DE98_9APHY</name>
<feature type="transmembrane region" description="Helical" evidence="2">
    <location>
        <begin position="12"/>
        <end position="31"/>
    </location>
</feature>
<evidence type="ECO:0000256" key="1">
    <source>
        <dbReference type="SAM" id="MobiDB-lite"/>
    </source>
</evidence>
<protein>
    <submittedName>
        <fullName evidence="3">Uncharacterized protein</fullName>
    </submittedName>
</protein>
<keyword evidence="4" id="KW-1185">Reference proteome</keyword>
<organism evidence="3 4">
    <name type="scientific">Obba rivulosa</name>
    <dbReference type="NCBI Taxonomy" id="1052685"/>
    <lineage>
        <taxon>Eukaryota</taxon>
        <taxon>Fungi</taxon>
        <taxon>Dikarya</taxon>
        <taxon>Basidiomycota</taxon>
        <taxon>Agaricomycotina</taxon>
        <taxon>Agaricomycetes</taxon>
        <taxon>Polyporales</taxon>
        <taxon>Gelatoporiaceae</taxon>
        <taxon>Obba</taxon>
    </lineage>
</organism>
<gene>
    <name evidence="3" type="ORF">OBBRIDRAFT_799665</name>
</gene>
<dbReference type="OrthoDB" id="3248909at2759"/>
<keyword evidence="2" id="KW-0812">Transmembrane</keyword>
<dbReference type="EMBL" id="KV722871">
    <property type="protein sequence ID" value="OCH83681.1"/>
    <property type="molecule type" value="Genomic_DNA"/>
</dbReference>
<evidence type="ECO:0000313" key="3">
    <source>
        <dbReference type="EMBL" id="OCH83681.1"/>
    </source>
</evidence>
<dbReference type="AlphaFoldDB" id="A0A8E2DE98"/>
<feature type="region of interest" description="Disordered" evidence="1">
    <location>
        <begin position="104"/>
        <end position="126"/>
    </location>
</feature>
<evidence type="ECO:0000256" key="2">
    <source>
        <dbReference type="SAM" id="Phobius"/>
    </source>
</evidence>